<organism evidence="1 2">
    <name type="scientific">Vreelandella salicampi</name>
    <dbReference type="NCBI Taxonomy" id="1449798"/>
    <lineage>
        <taxon>Bacteria</taxon>
        <taxon>Pseudomonadati</taxon>
        <taxon>Pseudomonadota</taxon>
        <taxon>Gammaproteobacteria</taxon>
        <taxon>Oceanospirillales</taxon>
        <taxon>Halomonadaceae</taxon>
        <taxon>Vreelandella</taxon>
    </lineage>
</organism>
<gene>
    <name evidence="1" type="ORF">HZS81_02750</name>
</gene>
<protein>
    <recommendedName>
        <fullName evidence="3">YMGG-like Gly-zipper domain-containing protein</fullName>
    </recommendedName>
</protein>
<comment type="caution">
    <text evidence="1">The sequence shown here is derived from an EMBL/GenBank/DDBJ whole genome shotgun (WGS) entry which is preliminary data.</text>
</comment>
<dbReference type="AlphaFoldDB" id="A0A7Z0LIM0"/>
<evidence type="ECO:0000313" key="2">
    <source>
        <dbReference type="Proteomes" id="UP000586119"/>
    </source>
</evidence>
<proteinExistence type="predicted"/>
<evidence type="ECO:0000313" key="1">
    <source>
        <dbReference type="EMBL" id="NYS59684.1"/>
    </source>
</evidence>
<reference evidence="1 2" key="1">
    <citation type="journal article" date="2015" name="Int. J. Syst. Evol. Microbiol.">
        <title>Halomonas salicampi sp. nov., a halotolerant and alkalitolerant bacterium isolated from a saltern soil.</title>
        <authorList>
            <person name="Lee J.C."/>
            <person name="Kim Y.S."/>
            <person name="Yun B.S."/>
            <person name="Whang K.S."/>
        </authorList>
    </citation>
    <scope>NUCLEOTIDE SEQUENCE [LARGE SCALE GENOMIC DNA]</scope>
    <source>
        <strain evidence="1 2">BH103</strain>
    </source>
</reference>
<dbReference type="EMBL" id="JACCDF010000001">
    <property type="protein sequence ID" value="NYS59684.1"/>
    <property type="molecule type" value="Genomic_DNA"/>
</dbReference>
<dbReference type="Proteomes" id="UP000586119">
    <property type="component" value="Unassembled WGS sequence"/>
</dbReference>
<name>A0A7Z0LIM0_9GAMM</name>
<accession>A0A7Z0LIM0</accession>
<evidence type="ECO:0008006" key="3">
    <source>
        <dbReference type="Google" id="ProtNLM"/>
    </source>
</evidence>
<keyword evidence="2" id="KW-1185">Reference proteome</keyword>
<sequence length="93" mass="9350">MTRCPHCGATPLSSRAAFGTARQHACQTGAQLGASLGAIKGRTGIAIGSAAGAVIGGILASQRWWPLDASERPHCPACGRPVMDTPTAPPSDA</sequence>
<dbReference type="RefSeq" id="WP_179928995.1">
    <property type="nucleotide sequence ID" value="NZ_JACCDF010000001.1"/>
</dbReference>